<dbReference type="Gene3D" id="3.40.50.300">
    <property type="entry name" value="P-loop containing nucleotide triphosphate hydrolases"/>
    <property type="match status" value="1"/>
</dbReference>
<dbReference type="InterPro" id="IPR036388">
    <property type="entry name" value="WH-like_DNA-bd_sf"/>
</dbReference>
<keyword evidence="6" id="KW-1185">Reference proteome</keyword>
<dbReference type="Proteomes" id="UP001054889">
    <property type="component" value="Unassembled WGS sequence"/>
</dbReference>
<comment type="caution">
    <text evidence="5">The sequence shown here is derived from an EMBL/GenBank/DDBJ whole genome shotgun (WGS) entry which is preliminary data.</text>
</comment>
<keyword evidence="1" id="KW-0677">Repeat</keyword>
<keyword evidence="3" id="KW-0611">Plant defense</keyword>
<evidence type="ECO:0000256" key="3">
    <source>
        <dbReference type="ARBA" id="ARBA00022821"/>
    </source>
</evidence>
<reference evidence="5" key="1">
    <citation type="journal article" date="2018" name="DNA Res.">
        <title>Multiple hybrid de novo genome assembly of finger millet, an orphan allotetraploid crop.</title>
        <authorList>
            <person name="Hatakeyama M."/>
            <person name="Aluri S."/>
            <person name="Balachadran M.T."/>
            <person name="Sivarajan S.R."/>
            <person name="Patrignani A."/>
            <person name="Gruter S."/>
            <person name="Poveda L."/>
            <person name="Shimizu-Inatsugi R."/>
            <person name="Baeten J."/>
            <person name="Francoijs K.J."/>
            <person name="Nataraja K.N."/>
            <person name="Reddy Y.A.N."/>
            <person name="Phadnis S."/>
            <person name="Ravikumar R.L."/>
            <person name="Schlapbach R."/>
            <person name="Sreeman S.M."/>
            <person name="Shimizu K.K."/>
        </authorList>
    </citation>
    <scope>NUCLEOTIDE SEQUENCE</scope>
</reference>
<dbReference type="InterPro" id="IPR044974">
    <property type="entry name" value="Disease_R_plants"/>
</dbReference>
<dbReference type="CDD" id="cd14798">
    <property type="entry name" value="RX-CC_like"/>
    <property type="match status" value="1"/>
</dbReference>
<feature type="domain" description="NB-ARC" evidence="4">
    <location>
        <begin position="112"/>
        <end position="301"/>
    </location>
</feature>
<dbReference type="SUPFAM" id="SSF52540">
    <property type="entry name" value="P-loop containing nucleoside triphosphate hydrolases"/>
    <property type="match status" value="1"/>
</dbReference>
<dbReference type="AlphaFoldDB" id="A0AAV5DI89"/>
<dbReference type="InterPro" id="IPR038005">
    <property type="entry name" value="RX-like_CC"/>
</dbReference>
<accession>A0AAV5DI89</accession>
<evidence type="ECO:0000313" key="6">
    <source>
        <dbReference type="Proteomes" id="UP001054889"/>
    </source>
</evidence>
<evidence type="ECO:0000313" key="5">
    <source>
        <dbReference type="EMBL" id="GJN10141.1"/>
    </source>
</evidence>
<sequence>MKQLRELAYDAEDCIDMYRFRIKCRPGDGLRARFKHLFITLFPRRGLAGKIRSLHARAIAISERHARYGVNLEALRRSSALSVAPMLTASTPAQEHSLANGGAGHCQVIGIKDQVDELAKRLKASAEGEGHLKVFSIVGFGGVGKTTLATEVCQLLEADFPYQAFVSVSQAFDPGRDLKELPKRVLQQIVKPKTGKKNGVTEDETLGEMGGVDADQLSNKLHGKRYLIVIDDVWTIRAWEAIQSVMPKNNLDGRIIVTTRIENVAQACSPGSVNGYFVHRMLPLKPEDSKKLFLRRVFGSTDASYPEELEQVMDDILKKCGGLPLAIVSIASVLAGHKSSGSIDKWETIRKSIGSQMESSPSLEGMRQIVTLSFNHLPHELKGCMMYLSIFPEDYAINKYRLLC</sequence>
<dbReference type="PANTHER" id="PTHR23155:SF1005">
    <property type="entry name" value="OS07G0197300 PROTEIN"/>
    <property type="match status" value="1"/>
</dbReference>
<dbReference type="GO" id="GO:0098542">
    <property type="term" value="P:defense response to other organism"/>
    <property type="evidence" value="ECO:0007669"/>
    <property type="project" value="TreeGrafter"/>
</dbReference>
<dbReference type="PRINTS" id="PR00364">
    <property type="entry name" value="DISEASERSIST"/>
</dbReference>
<dbReference type="GO" id="GO:0043531">
    <property type="term" value="F:ADP binding"/>
    <property type="evidence" value="ECO:0007669"/>
    <property type="project" value="InterPro"/>
</dbReference>
<dbReference type="Gene3D" id="1.10.8.430">
    <property type="entry name" value="Helical domain of apoptotic protease-activating factors"/>
    <property type="match status" value="1"/>
</dbReference>
<dbReference type="PANTHER" id="PTHR23155">
    <property type="entry name" value="DISEASE RESISTANCE PROTEIN RP"/>
    <property type="match status" value="1"/>
</dbReference>
<dbReference type="InterPro" id="IPR002182">
    <property type="entry name" value="NB-ARC"/>
</dbReference>
<reference evidence="5" key="2">
    <citation type="submission" date="2021-12" db="EMBL/GenBank/DDBJ databases">
        <title>Resequencing data analysis of finger millet.</title>
        <authorList>
            <person name="Hatakeyama M."/>
            <person name="Aluri S."/>
            <person name="Balachadran M.T."/>
            <person name="Sivarajan S.R."/>
            <person name="Poveda L."/>
            <person name="Shimizu-Inatsugi R."/>
            <person name="Schlapbach R."/>
            <person name="Sreeman S.M."/>
            <person name="Shimizu K.K."/>
        </authorList>
    </citation>
    <scope>NUCLEOTIDE SEQUENCE</scope>
</reference>
<dbReference type="InterPro" id="IPR042197">
    <property type="entry name" value="Apaf_helical"/>
</dbReference>
<dbReference type="EMBL" id="BQKI01000017">
    <property type="protein sequence ID" value="GJN10141.1"/>
    <property type="molecule type" value="Genomic_DNA"/>
</dbReference>
<dbReference type="Pfam" id="PF00931">
    <property type="entry name" value="NB-ARC"/>
    <property type="match status" value="1"/>
</dbReference>
<dbReference type="Gene3D" id="1.10.10.10">
    <property type="entry name" value="Winged helix-like DNA-binding domain superfamily/Winged helix DNA-binding domain"/>
    <property type="match status" value="1"/>
</dbReference>
<evidence type="ECO:0000259" key="4">
    <source>
        <dbReference type="Pfam" id="PF00931"/>
    </source>
</evidence>
<dbReference type="Gene3D" id="1.20.5.4130">
    <property type="match status" value="1"/>
</dbReference>
<proteinExistence type="predicted"/>
<evidence type="ECO:0000256" key="1">
    <source>
        <dbReference type="ARBA" id="ARBA00022737"/>
    </source>
</evidence>
<protein>
    <recommendedName>
        <fullName evidence="4">NB-ARC domain-containing protein</fullName>
    </recommendedName>
</protein>
<name>A0AAV5DI89_ELECO</name>
<dbReference type="InterPro" id="IPR027417">
    <property type="entry name" value="P-loop_NTPase"/>
</dbReference>
<organism evidence="5 6">
    <name type="scientific">Eleusine coracana subsp. coracana</name>
    <dbReference type="NCBI Taxonomy" id="191504"/>
    <lineage>
        <taxon>Eukaryota</taxon>
        <taxon>Viridiplantae</taxon>
        <taxon>Streptophyta</taxon>
        <taxon>Embryophyta</taxon>
        <taxon>Tracheophyta</taxon>
        <taxon>Spermatophyta</taxon>
        <taxon>Magnoliopsida</taxon>
        <taxon>Liliopsida</taxon>
        <taxon>Poales</taxon>
        <taxon>Poaceae</taxon>
        <taxon>PACMAD clade</taxon>
        <taxon>Chloridoideae</taxon>
        <taxon>Cynodonteae</taxon>
        <taxon>Eleusininae</taxon>
        <taxon>Eleusine</taxon>
    </lineage>
</organism>
<evidence type="ECO:0000256" key="2">
    <source>
        <dbReference type="ARBA" id="ARBA00022741"/>
    </source>
</evidence>
<gene>
    <name evidence="5" type="primary">ga28208</name>
    <name evidence="5" type="ORF">PR202_ga28208</name>
</gene>
<keyword evidence="2" id="KW-0547">Nucleotide-binding</keyword>